<evidence type="ECO:0000313" key="1">
    <source>
        <dbReference type="EMBL" id="ROO28145.1"/>
    </source>
</evidence>
<dbReference type="AlphaFoldDB" id="A0A423PRA1"/>
<dbReference type="InParanoid" id="A0A423PRA1"/>
<proteinExistence type="predicted"/>
<name>A0A423PRA1_9GAMM</name>
<comment type="caution">
    <text evidence="1">The sequence shown here is derived from an EMBL/GenBank/DDBJ whole genome shotgun (WGS) entry which is preliminary data.</text>
</comment>
<reference evidence="1 2" key="1">
    <citation type="submission" date="2013-10" db="EMBL/GenBank/DDBJ databases">
        <title>Salinisphaera japonica YTM-1 Genome Sequencing.</title>
        <authorList>
            <person name="Lai Q."/>
            <person name="Li C."/>
            <person name="Shao Z."/>
        </authorList>
    </citation>
    <scope>NUCLEOTIDE SEQUENCE [LARGE SCALE GENOMIC DNA]</scope>
    <source>
        <strain evidence="1 2">YTM-1</strain>
    </source>
</reference>
<keyword evidence="2" id="KW-1185">Reference proteome</keyword>
<protein>
    <submittedName>
        <fullName evidence="1">Uncharacterized protein</fullName>
    </submittedName>
</protein>
<organism evidence="1 2">
    <name type="scientific">Salinisphaera japonica YTM-1</name>
    <dbReference type="NCBI Taxonomy" id="1209778"/>
    <lineage>
        <taxon>Bacteria</taxon>
        <taxon>Pseudomonadati</taxon>
        <taxon>Pseudomonadota</taxon>
        <taxon>Gammaproteobacteria</taxon>
        <taxon>Salinisphaerales</taxon>
        <taxon>Salinisphaeraceae</taxon>
        <taxon>Salinisphaera</taxon>
    </lineage>
</organism>
<gene>
    <name evidence="1" type="ORF">SAJA_08340</name>
</gene>
<dbReference type="EMBL" id="AYKG01000023">
    <property type="protein sequence ID" value="ROO28145.1"/>
    <property type="molecule type" value="Genomic_DNA"/>
</dbReference>
<evidence type="ECO:0000313" key="2">
    <source>
        <dbReference type="Proteomes" id="UP000285310"/>
    </source>
</evidence>
<accession>A0A423PRA1</accession>
<dbReference type="Proteomes" id="UP000285310">
    <property type="component" value="Unassembled WGS sequence"/>
</dbReference>
<sequence>MIFYLLNFFIYIFHTGSVEFRFLIIKPTHAREQMDMVCAKLSVLLAFPVCKRWSLSRGNISTTLSIKMDSA</sequence>